<feature type="compositionally biased region" description="Polar residues" evidence="10">
    <location>
        <begin position="129"/>
        <end position="144"/>
    </location>
</feature>
<dbReference type="Pfam" id="PF00089">
    <property type="entry name" value="Trypsin"/>
    <property type="match status" value="1"/>
</dbReference>
<dbReference type="GO" id="GO:0090729">
    <property type="term" value="F:toxin activity"/>
    <property type="evidence" value="ECO:0007669"/>
    <property type="project" value="UniProtKB-KW"/>
</dbReference>
<evidence type="ECO:0000256" key="3">
    <source>
        <dbReference type="ARBA" id="ARBA00022670"/>
    </source>
</evidence>
<evidence type="ECO:0000256" key="5">
    <source>
        <dbReference type="ARBA" id="ARBA00022825"/>
    </source>
</evidence>
<dbReference type="SMART" id="SM00020">
    <property type="entry name" value="Tryp_SPc"/>
    <property type="match status" value="1"/>
</dbReference>
<dbReference type="Gene3D" id="2.40.10.10">
    <property type="entry name" value="Trypsin-like serine proteases"/>
    <property type="match status" value="1"/>
</dbReference>
<evidence type="ECO:0000256" key="9">
    <source>
        <dbReference type="ARBA" id="ARBA00084094"/>
    </source>
</evidence>
<evidence type="ECO:0000256" key="4">
    <source>
        <dbReference type="ARBA" id="ARBA00022801"/>
    </source>
</evidence>
<dbReference type="STRING" id="7102.A0A2A4K941"/>
<evidence type="ECO:0000259" key="12">
    <source>
        <dbReference type="PROSITE" id="PS50240"/>
    </source>
</evidence>
<organism evidence="13">
    <name type="scientific">Heliothis virescens</name>
    <name type="common">Tobacco budworm moth</name>
    <dbReference type="NCBI Taxonomy" id="7102"/>
    <lineage>
        <taxon>Eukaryota</taxon>
        <taxon>Metazoa</taxon>
        <taxon>Ecdysozoa</taxon>
        <taxon>Arthropoda</taxon>
        <taxon>Hexapoda</taxon>
        <taxon>Insecta</taxon>
        <taxon>Pterygota</taxon>
        <taxon>Neoptera</taxon>
        <taxon>Endopterygota</taxon>
        <taxon>Lepidoptera</taxon>
        <taxon>Glossata</taxon>
        <taxon>Ditrysia</taxon>
        <taxon>Noctuoidea</taxon>
        <taxon>Noctuidae</taxon>
        <taxon>Heliothinae</taxon>
        <taxon>Heliothis</taxon>
    </lineage>
</organism>
<gene>
    <name evidence="13" type="ORF">B5V51_9775</name>
</gene>
<evidence type="ECO:0000256" key="6">
    <source>
        <dbReference type="ARBA" id="ARBA00023157"/>
    </source>
</evidence>
<evidence type="ECO:0000256" key="11">
    <source>
        <dbReference type="SAM" id="SignalP"/>
    </source>
</evidence>
<evidence type="ECO:0000256" key="1">
    <source>
        <dbReference type="ARBA" id="ARBA00004239"/>
    </source>
</evidence>
<keyword evidence="6" id="KW-1015">Disulfide bond</keyword>
<sequence length="624" mass="70059">MKALLVIFALSFNYVLCDKVVIKNYPKKVRPYGNGKILINSAKYDFKTRNNYKQEERTSKAPKTYTVFQLVGIPKMIQGVPESPYFPIDQGYDHKPRVKKVLPDYTWSSLRNKRSATFNKTDVKDNKVETTTSAQRKETPTTAPSLPKESPKTDGETTKELSKNIERSRKEPTTKAKAVPVKKEAEKAKKAEPKIIKLKTTTSSNKKPQHISDAKLDVKTTKKKGTTKSVSTSDAKRTAPKTKPKSKAKNPAVVRAKPKPKGDNKTAVANVRAKNVKEKDVKAKNNGTNTRAKTGRSKKKKRRTVKAAPKKNNKSVPKGNGKPAQKKNNKPASKRTKRRRGTKNAKKSKSAKRTRAGKEPKAQRRLIAAREALIEDYPYVVSIQKDDQHWCSGALLNPRLVITTANCLWKANRVSRMEIRAGSRHTDHGGQVAGIQEVMKHPGWGLRKNPDNDLALVLLDRNIKFSHDVHGVDIPNRVMMPAFDDAWVTSWGADRRDGVFDAAETSLQVFHTRLMDREKCNNITMRFSVIVTENFICLSQSGKTAPCTRDTGAPAVSDGILWGLASWGIRKLCGTERYPAMFTYLASHSNLDFITNATRFLMSDQRHYPYGDRYPNLPQLPQKA</sequence>
<name>A0A2A4K941_HELVI</name>
<accession>A0A2A4K941</accession>
<dbReference type="InterPro" id="IPR001254">
    <property type="entry name" value="Trypsin_dom"/>
</dbReference>
<feature type="compositionally biased region" description="Basic residues" evidence="10">
    <location>
        <begin position="324"/>
        <end position="355"/>
    </location>
</feature>
<dbReference type="GO" id="GO:0006508">
    <property type="term" value="P:proteolysis"/>
    <property type="evidence" value="ECO:0007669"/>
    <property type="project" value="UniProtKB-KW"/>
</dbReference>
<comment type="caution">
    <text evidence="13">The sequence shown here is derived from an EMBL/GenBank/DDBJ whole genome shotgun (WGS) entry which is preliminary data.</text>
</comment>
<comment type="subcellular location">
    <subcellularLocation>
        <location evidence="1">Secreted</location>
        <location evidence="1">Extracellular space</location>
    </subcellularLocation>
</comment>
<feature type="signal peptide" evidence="11">
    <location>
        <begin position="1"/>
        <end position="17"/>
    </location>
</feature>
<dbReference type="InterPro" id="IPR043504">
    <property type="entry name" value="Peptidase_S1_PA_chymotrypsin"/>
</dbReference>
<dbReference type="GO" id="GO:0005576">
    <property type="term" value="C:extracellular region"/>
    <property type="evidence" value="ECO:0007669"/>
    <property type="project" value="UniProtKB-SubCell"/>
</dbReference>
<protein>
    <recommendedName>
        <fullName evidence="12">Peptidase S1 domain-containing protein</fullName>
    </recommendedName>
</protein>
<keyword evidence="9" id="KW-1205">Fibrinolytic toxin</keyword>
<evidence type="ECO:0000313" key="13">
    <source>
        <dbReference type="EMBL" id="PCG80240.1"/>
    </source>
</evidence>
<feature type="compositionally biased region" description="Basic and acidic residues" evidence="10">
    <location>
        <begin position="181"/>
        <end position="195"/>
    </location>
</feature>
<evidence type="ECO:0000256" key="7">
    <source>
        <dbReference type="ARBA" id="ARBA00023240"/>
    </source>
</evidence>
<dbReference type="FunFam" id="2.40.10.10:FF:000068">
    <property type="entry name" value="transmembrane protease serine 2"/>
    <property type="match status" value="1"/>
</dbReference>
<evidence type="ECO:0000256" key="8">
    <source>
        <dbReference type="ARBA" id="ARBA00055534"/>
    </source>
</evidence>
<dbReference type="GO" id="GO:0004252">
    <property type="term" value="F:serine-type endopeptidase activity"/>
    <property type="evidence" value="ECO:0007669"/>
    <property type="project" value="InterPro"/>
</dbReference>
<keyword evidence="7" id="KW-1199">Hemostasis impairing toxin</keyword>
<dbReference type="InterPro" id="IPR009003">
    <property type="entry name" value="Peptidase_S1_PA"/>
</dbReference>
<keyword evidence="4" id="KW-0378">Hydrolase</keyword>
<dbReference type="AlphaFoldDB" id="A0A2A4K941"/>
<keyword evidence="3" id="KW-0645">Protease</keyword>
<feature type="compositionally biased region" description="Basic and acidic residues" evidence="10">
    <location>
        <begin position="210"/>
        <end position="220"/>
    </location>
</feature>
<evidence type="ECO:0000256" key="2">
    <source>
        <dbReference type="ARBA" id="ARBA00022656"/>
    </source>
</evidence>
<dbReference type="SUPFAM" id="SSF50494">
    <property type="entry name" value="Trypsin-like serine proteases"/>
    <property type="match status" value="1"/>
</dbReference>
<evidence type="ECO:0000256" key="10">
    <source>
        <dbReference type="SAM" id="MobiDB-lite"/>
    </source>
</evidence>
<keyword evidence="11" id="KW-0732">Signal</keyword>
<keyword evidence="2" id="KW-0800">Toxin</keyword>
<reference evidence="13" key="1">
    <citation type="submission" date="2017-09" db="EMBL/GenBank/DDBJ databases">
        <title>Contemporary evolution of a Lepidopteran species, Heliothis virescens, in response to modern agricultural practices.</title>
        <authorList>
            <person name="Fritz M.L."/>
            <person name="Deyonke A.M."/>
            <person name="Papanicolaou A."/>
            <person name="Micinski S."/>
            <person name="Westbrook J."/>
            <person name="Gould F."/>
        </authorList>
    </citation>
    <scope>NUCLEOTIDE SEQUENCE [LARGE SCALE GENOMIC DNA]</scope>
    <source>
        <strain evidence="13">HvINT-</strain>
        <tissue evidence="13">Whole body</tissue>
    </source>
</reference>
<feature type="chain" id="PRO_5012969296" description="Peptidase S1 domain-containing protein" evidence="11">
    <location>
        <begin position="18"/>
        <end position="624"/>
    </location>
</feature>
<feature type="compositionally biased region" description="Basic residues" evidence="10">
    <location>
        <begin position="238"/>
        <end position="248"/>
    </location>
</feature>
<feature type="region of interest" description="Disordered" evidence="10">
    <location>
        <begin position="118"/>
        <end position="364"/>
    </location>
</feature>
<dbReference type="PANTHER" id="PTHR24276:SF91">
    <property type="entry name" value="AT26814P-RELATED"/>
    <property type="match status" value="1"/>
</dbReference>
<comment type="function">
    <text evidence="8">Fibrinolytic activity; shows preferential cleavage of Arg-Gly bonds in all three fibrinogen chains. Contact with the caterpillars causes severe bleeding, due the anticoagulant effect of the protein.</text>
</comment>
<dbReference type="CDD" id="cd00190">
    <property type="entry name" value="Tryp_SPc"/>
    <property type="match status" value="1"/>
</dbReference>
<dbReference type="PROSITE" id="PS50240">
    <property type="entry name" value="TRYPSIN_DOM"/>
    <property type="match status" value="1"/>
</dbReference>
<dbReference type="InterPro" id="IPR050430">
    <property type="entry name" value="Peptidase_S1"/>
</dbReference>
<keyword evidence="5" id="KW-0720">Serine protease</keyword>
<feature type="compositionally biased region" description="Basic residues" evidence="10">
    <location>
        <begin position="293"/>
        <end position="313"/>
    </location>
</feature>
<dbReference type="PANTHER" id="PTHR24276">
    <property type="entry name" value="POLYSERASE-RELATED"/>
    <property type="match status" value="1"/>
</dbReference>
<dbReference type="EMBL" id="NWSH01000046">
    <property type="protein sequence ID" value="PCG80240.1"/>
    <property type="molecule type" value="Genomic_DNA"/>
</dbReference>
<feature type="compositionally biased region" description="Basic and acidic residues" evidence="10">
    <location>
        <begin position="149"/>
        <end position="174"/>
    </location>
</feature>
<proteinExistence type="predicted"/>
<feature type="domain" description="Peptidase S1" evidence="12">
    <location>
        <begin position="366"/>
        <end position="599"/>
    </location>
</feature>